<keyword evidence="1" id="KW-0472">Membrane</keyword>
<gene>
    <name evidence="2" type="ORF">BV510_02715</name>
    <name evidence="3" type="ORF">CRI78_07745</name>
</gene>
<feature type="transmembrane region" description="Helical" evidence="1">
    <location>
        <begin position="20"/>
        <end position="41"/>
    </location>
</feature>
<dbReference type="OrthoDB" id="4736004at2"/>
<sequence length="79" mass="8221">MNDHTAGPTWSAAPPARSEALSTGALFLSMLAIIGFAMSVGTFGFERIGLTFVAGLLSLTSFVASLFFFRADAEDSADA</sequence>
<evidence type="ECO:0000313" key="4">
    <source>
        <dbReference type="Proteomes" id="UP000191039"/>
    </source>
</evidence>
<dbReference type="Proteomes" id="UP000191039">
    <property type="component" value="Unassembled WGS sequence"/>
</dbReference>
<reference evidence="3 5" key="2">
    <citation type="submission" date="2017-10" db="EMBL/GenBank/DDBJ databases">
        <title>The new phylogeny of genus Mycobacterium.</title>
        <authorList>
            <person name="Tortoli E."/>
            <person name="Trovato A."/>
            <person name="Cirillo D.M."/>
        </authorList>
    </citation>
    <scope>NUCLEOTIDE SEQUENCE [LARGE SCALE GENOMIC DNA]</scope>
    <source>
        <strain evidence="3 5">IP141170001</strain>
    </source>
</reference>
<organism evidence="2 4">
    <name type="scientific">Mycolicibacterium diernhoferi</name>
    <dbReference type="NCBI Taxonomy" id="1801"/>
    <lineage>
        <taxon>Bacteria</taxon>
        <taxon>Bacillati</taxon>
        <taxon>Actinomycetota</taxon>
        <taxon>Actinomycetes</taxon>
        <taxon>Mycobacteriales</taxon>
        <taxon>Mycobacteriaceae</taxon>
        <taxon>Mycolicibacterium</taxon>
    </lineage>
</organism>
<evidence type="ECO:0000313" key="5">
    <source>
        <dbReference type="Proteomes" id="UP000220340"/>
    </source>
</evidence>
<accession>A0A1Q4HCJ7</accession>
<protein>
    <submittedName>
        <fullName evidence="2">Uncharacterized protein</fullName>
    </submittedName>
</protein>
<dbReference type="Proteomes" id="UP000220340">
    <property type="component" value="Unassembled WGS sequence"/>
</dbReference>
<keyword evidence="1" id="KW-1133">Transmembrane helix</keyword>
<evidence type="ECO:0000313" key="2">
    <source>
        <dbReference type="EMBL" id="OPE55905.1"/>
    </source>
</evidence>
<dbReference type="EMBL" id="PDCR01000008">
    <property type="protein sequence ID" value="PEG55091.1"/>
    <property type="molecule type" value="Genomic_DNA"/>
</dbReference>
<dbReference type="EMBL" id="MIJD01000014">
    <property type="protein sequence ID" value="OPE55905.1"/>
    <property type="molecule type" value="Genomic_DNA"/>
</dbReference>
<keyword evidence="5" id="KW-1185">Reference proteome</keyword>
<feature type="transmembrane region" description="Helical" evidence="1">
    <location>
        <begin position="48"/>
        <end position="69"/>
    </location>
</feature>
<dbReference type="AlphaFoldDB" id="A0A1Q4HCJ7"/>
<evidence type="ECO:0000256" key="1">
    <source>
        <dbReference type="SAM" id="Phobius"/>
    </source>
</evidence>
<comment type="caution">
    <text evidence="2">The sequence shown here is derived from an EMBL/GenBank/DDBJ whole genome shotgun (WGS) entry which is preliminary data.</text>
</comment>
<dbReference type="RefSeq" id="WP_073857073.1">
    <property type="nucleotide sequence ID" value="NZ_BAAATC010000003.1"/>
</dbReference>
<name>A0A1Q4HCJ7_9MYCO</name>
<dbReference type="STRING" id="1801.BRW64_15155"/>
<reference evidence="2 4" key="1">
    <citation type="submission" date="2016-09" db="EMBL/GenBank/DDBJ databases">
        <title>genome sequences of unsequenced Mycobacteria.</title>
        <authorList>
            <person name="Greninger A.L."/>
            <person name="Jerome K.R."/>
            <person name="Mcnair B."/>
            <person name="Wallis C."/>
            <person name="Fang F."/>
        </authorList>
    </citation>
    <scope>NUCLEOTIDE SEQUENCE [LARGE SCALE GENOMIC DNA]</scope>
    <source>
        <strain evidence="2 4">BM1</strain>
    </source>
</reference>
<evidence type="ECO:0000313" key="3">
    <source>
        <dbReference type="EMBL" id="PEG55091.1"/>
    </source>
</evidence>
<keyword evidence="1" id="KW-0812">Transmembrane</keyword>
<proteinExistence type="predicted"/>